<feature type="binding site" evidence="11">
    <location>
        <position position="137"/>
    </location>
    <ligand>
        <name>CTP</name>
        <dbReference type="ChEBI" id="CHEBI:37563"/>
    </ligand>
</feature>
<dbReference type="GO" id="GO:0000287">
    <property type="term" value="F:magnesium ion binding"/>
    <property type="evidence" value="ECO:0007669"/>
    <property type="project" value="UniProtKB-UniRule"/>
</dbReference>
<keyword evidence="6 11" id="KW-0547">Nucleotide-binding</keyword>
<evidence type="ECO:0000259" key="13">
    <source>
        <dbReference type="PROSITE" id="PS51831"/>
    </source>
</evidence>
<sequence length="442" mass="48508">MKIYMVGGAVRDALLGRPVQDRDWVVVGATPEELVAQGYLPVGRDFPVFLHPETREEYALARTERKTARGYHGFAFHAAPDVTLEQDLARRDLTINAIAQDAHGALTDPYHGRQDLQQRVLRHVTGAFREDPVRILRVARFAARFADFSVAPGTLALMREMVDSGEADALVAERVWQELARGLMEARPSRMFEVLRDCGALARLLPEVDRLWGPPEGGASARATPQAGMNPLHWPRAEGPRSAGSPQRAEYHPEVDTGVHLMMVLDMSARLAAPLPVRFACLTHDLGKGTTPADVLPRHIGHEERSARLLKGVSERLRVPADCRELADVVAREHGNLHRSGEFGAAALVRLLERCDALRRPQRFEQVLLACECDARGRLGFEERPYAPRERLRAALAAAQSVATHEVALQAQSAGARGPEISRLIHQARIAAVAAALAPDGA</sequence>
<evidence type="ECO:0000256" key="9">
    <source>
        <dbReference type="ARBA" id="ARBA00022842"/>
    </source>
</evidence>
<comment type="caution">
    <text evidence="14">The sequence shown here is derived from an EMBL/GenBank/DDBJ whole genome shotgun (WGS) entry which is preliminary data.</text>
</comment>
<feature type="binding site" evidence="11">
    <location>
        <position position="91"/>
    </location>
    <ligand>
        <name>ATP</name>
        <dbReference type="ChEBI" id="CHEBI:30616"/>
    </ligand>
</feature>
<feature type="binding site" evidence="11">
    <location>
        <position position="137"/>
    </location>
    <ligand>
        <name>ATP</name>
        <dbReference type="ChEBI" id="CHEBI:30616"/>
    </ligand>
</feature>
<dbReference type="PANTHER" id="PTHR47545">
    <property type="entry name" value="MULTIFUNCTIONAL CCA PROTEIN"/>
    <property type="match status" value="1"/>
</dbReference>
<dbReference type="InterPro" id="IPR043519">
    <property type="entry name" value="NT_sf"/>
</dbReference>
<dbReference type="Pfam" id="PF01743">
    <property type="entry name" value="PolyA_pol"/>
    <property type="match status" value="1"/>
</dbReference>
<feature type="binding site" evidence="11">
    <location>
        <position position="8"/>
    </location>
    <ligand>
        <name>CTP</name>
        <dbReference type="ChEBI" id="CHEBI:37563"/>
    </ligand>
</feature>
<comment type="cofactor">
    <cofactor evidence="11">
        <name>Mg(2+)</name>
        <dbReference type="ChEBI" id="CHEBI:18420"/>
    </cofactor>
    <text evidence="11">Magnesium is required for nucleotidyltransferase activity.</text>
</comment>
<dbReference type="GO" id="GO:0001680">
    <property type="term" value="P:tRNA 3'-terminal CCA addition"/>
    <property type="evidence" value="ECO:0007669"/>
    <property type="project" value="UniProtKB-UniRule"/>
</dbReference>
<evidence type="ECO:0000256" key="4">
    <source>
        <dbReference type="ARBA" id="ARBA00022695"/>
    </source>
</evidence>
<dbReference type="EC" id="3.1.3.-" evidence="11"/>
<dbReference type="InterPro" id="IPR012006">
    <property type="entry name" value="CCA_bact"/>
</dbReference>
<feature type="binding site" evidence="11">
    <location>
        <position position="91"/>
    </location>
    <ligand>
        <name>CTP</name>
        <dbReference type="ChEBI" id="CHEBI:37563"/>
    </ligand>
</feature>
<dbReference type="InterPro" id="IPR006674">
    <property type="entry name" value="HD_domain"/>
</dbReference>
<evidence type="ECO:0000256" key="11">
    <source>
        <dbReference type="HAMAP-Rule" id="MF_01261"/>
    </source>
</evidence>
<organism evidence="14 15">
    <name type="scientific">Variovorax terrae</name>
    <dbReference type="NCBI Taxonomy" id="2923278"/>
    <lineage>
        <taxon>Bacteria</taxon>
        <taxon>Pseudomonadati</taxon>
        <taxon>Pseudomonadota</taxon>
        <taxon>Betaproteobacteria</taxon>
        <taxon>Burkholderiales</taxon>
        <taxon>Comamonadaceae</taxon>
        <taxon>Variovorax</taxon>
    </lineage>
</organism>
<evidence type="ECO:0000256" key="12">
    <source>
        <dbReference type="SAM" id="MobiDB-lite"/>
    </source>
</evidence>
<feature type="binding site" evidence="11">
    <location>
        <position position="23"/>
    </location>
    <ligand>
        <name>Mg(2+)</name>
        <dbReference type="ChEBI" id="CHEBI:18420"/>
    </ligand>
</feature>
<dbReference type="InterPro" id="IPR003607">
    <property type="entry name" value="HD/PDEase_dom"/>
</dbReference>
<keyword evidence="1 11" id="KW-0533">Nickel</keyword>
<dbReference type="HAMAP" id="MF_01262">
    <property type="entry name" value="CCA_bact_type2"/>
    <property type="match status" value="1"/>
</dbReference>
<dbReference type="Proteomes" id="UP001139447">
    <property type="component" value="Unassembled WGS sequence"/>
</dbReference>
<comment type="miscellaneous">
    <text evidence="11">A single active site specifically recognizes both ATP and CTP and is responsible for their addition.</text>
</comment>
<dbReference type="CDD" id="cd00077">
    <property type="entry name" value="HDc"/>
    <property type="match status" value="1"/>
</dbReference>
<dbReference type="InterPro" id="IPR032828">
    <property type="entry name" value="PolyA_RNA-bd"/>
</dbReference>
<feature type="binding site" evidence="11">
    <location>
        <position position="11"/>
    </location>
    <ligand>
        <name>CTP</name>
        <dbReference type="ChEBI" id="CHEBI:37563"/>
    </ligand>
</feature>
<keyword evidence="5 11" id="KW-0479">Metal-binding</keyword>
<dbReference type="GO" id="GO:0016791">
    <property type="term" value="F:phosphatase activity"/>
    <property type="evidence" value="ECO:0007669"/>
    <property type="project" value="UniProtKB-UniRule"/>
</dbReference>
<dbReference type="EC" id="3.1.4.-" evidence="11"/>
<dbReference type="GO" id="GO:0000049">
    <property type="term" value="F:tRNA binding"/>
    <property type="evidence" value="ECO:0007669"/>
    <property type="project" value="UniProtKB-UniRule"/>
</dbReference>
<evidence type="ECO:0000256" key="10">
    <source>
        <dbReference type="ARBA" id="ARBA00022884"/>
    </source>
</evidence>
<dbReference type="GO" id="GO:0005524">
    <property type="term" value="F:ATP binding"/>
    <property type="evidence" value="ECO:0007669"/>
    <property type="project" value="UniProtKB-UniRule"/>
</dbReference>
<keyword evidence="7 11" id="KW-0692">RNA repair</keyword>
<evidence type="ECO:0000313" key="15">
    <source>
        <dbReference type="Proteomes" id="UP001139447"/>
    </source>
</evidence>
<evidence type="ECO:0000256" key="2">
    <source>
        <dbReference type="ARBA" id="ARBA00022679"/>
    </source>
</evidence>
<dbReference type="Pfam" id="PF12627">
    <property type="entry name" value="PolyA_pol_RNAbd"/>
    <property type="match status" value="1"/>
</dbReference>
<evidence type="ECO:0000256" key="1">
    <source>
        <dbReference type="ARBA" id="ARBA00022596"/>
    </source>
</evidence>
<keyword evidence="8 11" id="KW-0067">ATP-binding</keyword>
<evidence type="ECO:0000313" key="14">
    <source>
        <dbReference type="EMBL" id="MCJ0761848.1"/>
    </source>
</evidence>
<comment type="catalytic activity">
    <reaction evidence="11">
        <text>a tRNA with a 3' CCA end + 2 CTP + ATP = a tRNA with a 3' CCACCA end + 3 diphosphate</text>
        <dbReference type="Rhea" id="RHEA:76235"/>
        <dbReference type="Rhea" id="RHEA-COMP:10468"/>
        <dbReference type="Rhea" id="RHEA-COMP:18655"/>
        <dbReference type="ChEBI" id="CHEBI:30616"/>
        <dbReference type="ChEBI" id="CHEBI:33019"/>
        <dbReference type="ChEBI" id="CHEBI:37563"/>
        <dbReference type="ChEBI" id="CHEBI:83071"/>
        <dbReference type="ChEBI" id="CHEBI:195187"/>
    </reaction>
</comment>
<comment type="similarity">
    <text evidence="11">Belongs to the tRNA nucleotidyltransferase/poly(A) polymerase family. Bacterial CCA-adding enzyme type 1 subfamily.</text>
</comment>
<evidence type="ECO:0000256" key="5">
    <source>
        <dbReference type="ARBA" id="ARBA00022723"/>
    </source>
</evidence>
<dbReference type="Gene3D" id="1.10.3090.10">
    <property type="entry name" value="cca-adding enzyme, domain 2"/>
    <property type="match status" value="1"/>
</dbReference>
<keyword evidence="3 11" id="KW-0819">tRNA processing</keyword>
<dbReference type="PIRSF" id="PIRSF000813">
    <property type="entry name" value="CCA_bact"/>
    <property type="match status" value="1"/>
</dbReference>
<comment type="catalytic activity">
    <reaction evidence="11">
        <text>a tRNA precursor + 2 CTP + ATP = a tRNA with a 3' CCA end + 3 diphosphate</text>
        <dbReference type="Rhea" id="RHEA:14433"/>
        <dbReference type="Rhea" id="RHEA-COMP:10465"/>
        <dbReference type="Rhea" id="RHEA-COMP:10468"/>
        <dbReference type="ChEBI" id="CHEBI:30616"/>
        <dbReference type="ChEBI" id="CHEBI:33019"/>
        <dbReference type="ChEBI" id="CHEBI:37563"/>
        <dbReference type="ChEBI" id="CHEBI:74896"/>
        <dbReference type="ChEBI" id="CHEBI:83071"/>
        <dbReference type="EC" id="2.7.7.72"/>
    </reaction>
</comment>
<dbReference type="AlphaFoldDB" id="A0A9X1VR67"/>
<dbReference type="PROSITE" id="PS51831">
    <property type="entry name" value="HD"/>
    <property type="match status" value="1"/>
</dbReference>
<feature type="region of interest" description="Disordered" evidence="12">
    <location>
        <begin position="215"/>
        <end position="249"/>
    </location>
</feature>
<accession>A0A9X1VR67</accession>
<dbReference type="Pfam" id="PF01966">
    <property type="entry name" value="HD"/>
    <property type="match status" value="1"/>
</dbReference>
<proteinExistence type="inferred from homology"/>
<keyword evidence="11" id="KW-0378">Hydrolase</keyword>
<dbReference type="GO" id="GO:0004112">
    <property type="term" value="F:cyclic-nucleotide phosphodiesterase activity"/>
    <property type="evidence" value="ECO:0007669"/>
    <property type="project" value="UniProtKB-UniRule"/>
</dbReference>
<dbReference type="HAMAP" id="MF_01261">
    <property type="entry name" value="CCA_bact_type1"/>
    <property type="match status" value="1"/>
</dbReference>
<feature type="binding site" evidence="11">
    <location>
        <position position="140"/>
    </location>
    <ligand>
        <name>CTP</name>
        <dbReference type="ChEBI" id="CHEBI:37563"/>
    </ligand>
</feature>
<dbReference type="SUPFAM" id="SSF81301">
    <property type="entry name" value="Nucleotidyltransferase"/>
    <property type="match status" value="1"/>
</dbReference>
<dbReference type="EC" id="2.7.7.72" evidence="11"/>
<dbReference type="CDD" id="cd05398">
    <property type="entry name" value="NT_ClassII-CCAase"/>
    <property type="match status" value="1"/>
</dbReference>
<keyword evidence="11" id="KW-0511">Multifunctional enzyme</keyword>
<dbReference type="EMBL" id="JALGBI010000001">
    <property type="protein sequence ID" value="MCJ0761848.1"/>
    <property type="molecule type" value="Genomic_DNA"/>
</dbReference>
<evidence type="ECO:0000256" key="3">
    <source>
        <dbReference type="ARBA" id="ARBA00022694"/>
    </source>
</evidence>
<keyword evidence="2 11" id="KW-0808">Transferase</keyword>
<evidence type="ECO:0000256" key="7">
    <source>
        <dbReference type="ARBA" id="ARBA00022800"/>
    </source>
</evidence>
<keyword evidence="9 11" id="KW-0460">Magnesium</keyword>
<dbReference type="GO" id="GO:0042245">
    <property type="term" value="P:RNA repair"/>
    <property type="evidence" value="ECO:0007669"/>
    <property type="project" value="UniProtKB-KW"/>
</dbReference>
<reference evidence="14" key="1">
    <citation type="submission" date="2022-03" db="EMBL/GenBank/DDBJ databases">
        <authorList>
            <person name="Woo C.Y."/>
        </authorList>
    </citation>
    <scope>NUCLEOTIDE SEQUENCE</scope>
    <source>
        <strain evidence="14">CYS-02</strain>
    </source>
</reference>
<feature type="binding site" evidence="11">
    <location>
        <position position="8"/>
    </location>
    <ligand>
        <name>ATP</name>
        <dbReference type="ChEBI" id="CHEBI:30616"/>
    </ligand>
</feature>
<feature type="binding site" evidence="11">
    <location>
        <position position="140"/>
    </location>
    <ligand>
        <name>ATP</name>
        <dbReference type="ChEBI" id="CHEBI:30616"/>
    </ligand>
</feature>
<dbReference type="InterPro" id="IPR050124">
    <property type="entry name" value="tRNA_CCA-adding_enzyme"/>
</dbReference>
<evidence type="ECO:0000256" key="8">
    <source>
        <dbReference type="ARBA" id="ARBA00022840"/>
    </source>
</evidence>
<dbReference type="PANTHER" id="PTHR47545:SF1">
    <property type="entry name" value="MULTIFUNCTIONAL CCA PROTEIN"/>
    <property type="match status" value="1"/>
</dbReference>
<dbReference type="SUPFAM" id="SSF81891">
    <property type="entry name" value="Poly A polymerase C-terminal region-like"/>
    <property type="match status" value="1"/>
</dbReference>
<protein>
    <recommendedName>
        <fullName evidence="11">Multifunctional CCA protein</fullName>
    </recommendedName>
    <domain>
        <recommendedName>
            <fullName evidence="11">CCA-adding enzyme</fullName>
            <ecNumber evidence="11">2.7.7.72</ecNumber>
        </recommendedName>
        <alternativeName>
            <fullName evidence="11">CCA tRNA nucleotidyltransferase</fullName>
        </alternativeName>
        <alternativeName>
            <fullName evidence="11">tRNA CCA-pyrophosphorylase</fullName>
        </alternativeName>
        <alternativeName>
            <fullName evidence="11">tRNA adenylyl-/cytidylyl-transferase</fullName>
        </alternativeName>
        <alternativeName>
            <fullName evidence="11">tRNA nucleotidyltransferase</fullName>
        </alternativeName>
        <alternativeName>
            <fullName evidence="11">tRNA-NT</fullName>
        </alternativeName>
    </domain>
    <domain>
        <recommendedName>
            <fullName evidence="11">2'-nucleotidase</fullName>
            <ecNumber evidence="11">3.1.3.-</ecNumber>
        </recommendedName>
    </domain>
    <domain>
        <recommendedName>
            <fullName evidence="11">2',3'-cyclic phosphodiesterase</fullName>
            <ecNumber evidence="11">3.1.4.-</ecNumber>
        </recommendedName>
    </domain>
    <domain>
        <recommendedName>
            <fullName evidence="11">Phosphatase</fullName>
        </recommendedName>
    </domain>
</protein>
<dbReference type="GO" id="GO:0004810">
    <property type="term" value="F:CCA tRNA nucleotidyltransferase activity"/>
    <property type="evidence" value="ECO:0007669"/>
    <property type="project" value="UniProtKB-UniRule"/>
</dbReference>
<comment type="domain">
    <text evidence="11">Comprises two domains: an N-terminal domain containing the nucleotidyltransferase activity and a C-terminal HD domain associated with both phosphodiesterase and phosphatase activities.</text>
</comment>
<feature type="domain" description="HD" evidence="13">
    <location>
        <begin position="257"/>
        <end position="358"/>
    </location>
</feature>
<feature type="binding site" evidence="11">
    <location>
        <position position="11"/>
    </location>
    <ligand>
        <name>ATP</name>
        <dbReference type="ChEBI" id="CHEBI:30616"/>
    </ligand>
</feature>
<comment type="function">
    <text evidence="11">Catalyzes the addition and repair of the essential 3'-terminal CCA sequence in tRNAs without using a nucleic acid template. Adds these three nucleotides in the order of C, C, and A to the tRNA nucleotide-73, using CTP and ATP as substrates and producing inorganic pyrophosphate. tRNA 3'-terminal CCA addition is required both for tRNA processing and repair. Also involved in tRNA surveillance by mediating tandem CCA addition to generate a CCACCA at the 3' terminus of unstable tRNAs. While stable tRNAs receive only 3'-terminal CCA, unstable tRNAs are marked with CCACCA and rapidly degraded.</text>
</comment>
<keyword evidence="10 11" id="KW-0694">RNA-binding</keyword>
<keyword evidence="4 11" id="KW-0548">Nucleotidyltransferase</keyword>
<name>A0A9X1VR67_9BURK</name>
<gene>
    <name evidence="11" type="primary">cca</name>
    <name evidence="14" type="ORF">MMF98_01370</name>
</gene>
<keyword evidence="15" id="KW-1185">Reference proteome</keyword>
<comment type="subunit">
    <text evidence="11">Monomer. Can also form homodimers and oligomers.</text>
</comment>
<evidence type="ECO:0000256" key="6">
    <source>
        <dbReference type="ARBA" id="ARBA00022741"/>
    </source>
</evidence>
<dbReference type="RefSeq" id="WP_243303478.1">
    <property type="nucleotide sequence ID" value="NZ_JALGBI010000001.1"/>
</dbReference>
<dbReference type="Gene3D" id="3.30.460.10">
    <property type="entry name" value="Beta Polymerase, domain 2"/>
    <property type="match status" value="1"/>
</dbReference>
<dbReference type="InterPro" id="IPR002646">
    <property type="entry name" value="PolA_pol_head_dom"/>
</dbReference>
<comment type="cofactor">
    <cofactor evidence="11">
        <name>Ni(2+)</name>
        <dbReference type="ChEBI" id="CHEBI:49786"/>
    </cofactor>
    <text evidence="11">Nickel for phosphatase activity.</text>
</comment>
<feature type="binding site" evidence="11">
    <location>
        <position position="21"/>
    </location>
    <ligand>
        <name>Mg(2+)</name>
        <dbReference type="ChEBI" id="CHEBI:18420"/>
    </ligand>
</feature>